<dbReference type="GO" id="GO:0004521">
    <property type="term" value="F:RNA endonuclease activity"/>
    <property type="evidence" value="ECO:0007669"/>
    <property type="project" value="TreeGrafter"/>
</dbReference>
<dbReference type="AlphaFoldDB" id="A0A4Y5Z5M6"/>
<dbReference type="Proteomes" id="UP000316093">
    <property type="component" value="Chromosome"/>
</dbReference>
<evidence type="ECO:0000313" key="1">
    <source>
        <dbReference type="EMBL" id="QDE39705.1"/>
    </source>
</evidence>
<dbReference type="GO" id="GO:0003677">
    <property type="term" value="F:DNA binding"/>
    <property type="evidence" value="ECO:0007669"/>
    <property type="project" value="InterPro"/>
</dbReference>
<dbReference type="KEGG" id="lpy:FIV34_11075"/>
<name>A0A4Y5Z5M6_9GAMM</name>
<dbReference type="EMBL" id="CP041046">
    <property type="protein sequence ID" value="QDE39705.1"/>
    <property type="molecule type" value="Genomic_DNA"/>
</dbReference>
<protein>
    <submittedName>
        <fullName evidence="1">Type II toxin-antitoxin system PemK/MazF family toxin</fullName>
    </submittedName>
</protein>
<dbReference type="SUPFAM" id="SSF50118">
    <property type="entry name" value="Cell growth inhibitor/plasmid maintenance toxic component"/>
    <property type="match status" value="1"/>
</dbReference>
<dbReference type="InterPro" id="IPR003477">
    <property type="entry name" value="PemK-like"/>
</dbReference>
<dbReference type="PANTHER" id="PTHR33988">
    <property type="entry name" value="ENDORIBONUCLEASE MAZF-RELATED"/>
    <property type="match status" value="1"/>
</dbReference>
<keyword evidence="2" id="KW-1185">Reference proteome</keyword>
<accession>A0A4Y5Z5M6</accession>
<dbReference type="Pfam" id="PF02452">
    <property type="entry name" value="PemK_toxin"/>
    <property type="match status" value="1"/>
</dbReference>
<dbReference type="InterPro" id="IPR011067">
    <property type="entry name" value="Plasmid_toxin/cell-grow_inhib"/>
</dbReference>
<sequence>MRRGDIYMVGLDPVAGHEQSGFRPVMVLSPAPFNELSKTPIVLPITNGGTFSRMAGFAVALAGTRTSGVVRCDQPRALDFAARKNAFVEQAPQAVIDDVLARLRTLI</sequence>
<proteinExistence type="predicted"/>
<dbReference type="GO" id="GO:0016075">
    <property type="term" value="P:rRNA catabolic process"/>
    <property type="evidence" value="ECO:0007669"/>
    <property type="project" value="TreeGrafter"/>
</dbReference>
<dbReference type="Gene3D" id="2.30.30.110">
    <property type="match status" value="1"/>
</dbReference>
<dbReference type="RefSeq" id="WP_139982677.1">
    <property type="nucleotide sequence ID" value="NZ_CP041046.1"/>
</dbReference>
<reference evidence="1 2" key="1">
    <citation type="submission" date="2019-06" db="EMBL/GenBank/DDBJ databases">
        <title>A complete genome sequence for Luteibacter pinisoli MAH-14.</title>
        <authorList>
            <person name="Baltrus D.A."/>
        </authorList>
    </citation>
    <scope>NUCLEOTIDE SEQUENCE [LARGE SCALE GENOMIC DNA]</scope>
    <source>
        <strain evidence="1 2">MAH-14</strain>
    </source>
</reference>
<evidence type="ECO:0000313" key="2">
    <source>
        <dbReference type="Proteomes" id="UP000316093"/>
    </source>
</evidence>
<gene>
    <name evidence="1" type="ORF">FIV34_11075</name>
</gene>
<dbReference type="GO" id="GO:0006402">
    <property type="term" value="P:mRNA catabolic process"/>
    <property type="evidence" value="ECO:0007669"/>
    <property type="project" value="TreeGrafter"/>
</dbReference>
<organism evidence="1 2">
    <name type="scientific">Luteibacter pinisoli</name>
    <dbReference type="NCBI Taxonomy" id="2589080"/>
    <lineage>
        <taxon>Bacteria</taxon>
        <taxon>Pseudomonadati</taxon>
        <taxon>Pseudomonadota</taxon>
        <taxon>Gammaproteobacteria</taxon>
        <taxon>Lysobacterales</taxon>
        <taxon>Rhodanobacteraceae</taxon>
        <taxon>Luteibacter</taxon>
    </lineage>
</organism>
<dbReference type="OrthoDB" id="9808744at2"/>
<dbReference type="PANTHER" id="PTHR33988:SF3">
    <property type="entry name" value="ENDORIBONUCLEASE TOXIN CHPB-RELATED"/>
    <property type="match status" value="1"/>
</dbReference>